<dbReference type="Proteomes" id="UP000641954">
    <property type="component" value="Unassembled WGS sequence"/>
</dbReference>
<protein>
    <submittedName>
        <fullName evidence="1">Uncharacterized protein</fullName>
    </submittedName>
</protein>
<dbReference type="EMBL" id="JACJSK010000092">
    <property type="protein sequence ID" value="MBD2547779.1"/>
    <property type="molecule type" value="Genomic_DNA"/>
</dbReference>
<dbReference type="RefSeq" id="WP_190880798.1">
    <property type="nucleotide sequence ID" value="NZ_JACJSK010000092.1"/>
</dbReference>
<gene>
    <name evidence="1" type="ORF">H6G72_28960</name>
</gene>
<organism evidence="1 2">
    <name type="scientific">Planktothricoides raciborskii FACHB-1370</name>
    <dbReference type="NCBI Taxonomy" id="2949576"/>
    <lineage>
        <taxon>Bacteria</taxon>
        <taxon>Bacillati</taxon>
        <taxon>Cyanobacteriota</taxon>
        <taxon>Cyanophyceae</taxon>
        <taxon>Oscillatoriophycideae</taxon>
        <taxon>Oscillatoriales</taxon>
        <taxon>Oscillatoriaceae</taxon>
        <taxon>Planktothricoides</taxon>
    </lineage>
</organism>
<reference evidence="1 2" key="1">
    <citation type="journal article" date="2020" name="ISME J.">
        <title>Comparative genomics reveals insights into cyanobacterial evolution and habitat adaptation.</title>
        <authorList>
            <person name="Chen M.Y."/>
            <person name="Teng W.K."/>
            <person name="Zhao L."/>
            <person name="Hu C.X."/>
            <person name="Zhou Y.K."/>
            <person name="Han B.P."/>
            <person name="Song L.R."/>
            <person name="Shu W.S."/>
        </authorList>
    </citation>
    <scope>NUCLEOTIDE SEQUENCE [LARGE SCALE GENOMIC DNA]</scope>
    <source>
        <strain evidence="1 2">FACHB-1370</strain>
    </source>
</reference>
<evidence type="ECO:0000313" key="1">
    <source>
        <dbReference type="EMBL" id="MBD2547779.1"/>
    </source>
</evidence>
<name>A0ABR8ELU5_9CYAN</name>
<comment type="caution">
    <text evidence="1">The sequence shown here is derived from an EMBL/GenBank/DDBJ whole genome shotgun (WGS) entry which is preliminary data.</text>
</comment>
<evidence type="ECO:0000313" key="2">
    <source>
        <dbReference type="Proteomes" id="UP000641954"/>
    </source>
</evidence>
<keyword evidence="2" id="KW-1185">Reference proteome</keyword>
<sequence length="111" mass="12841">MMLHHATDEKDYWFETVQIETVDGDTVEAKTYFLRVYPTSFNGYDAYMDIPKNTPHDPYRFKKVYSPTLKTKWEVISGPHESFLGGAFRGDYDNTQGNPSAWIFGLKNCSN</sequence>
<proteinExistence type="predicted"/>
<accession>A0ABR8ELU5</accession>